<reference evidence="2" key="1">
    <citation type="submission" date="2021-03" db="EMBL/GenBank/DDBJ databases">
        <authorList>
            <person name="So Y."/>
        </authorList>
    </citation>
    <scope>NUCLEOTIDE SEQUENCE</scope>
    <source>
        <strain evidence="2">SG15</strain>
    </source>
</reference>
<sequence>MFYITPPTVPMLKPLRPIILLAFVVGCAAKPPEPPTAAQIAAPHRVVVDEPRPNVPVDVNLDLRRTAFVGLSPAGLLIGAVMTAGDAVVNSITESNRTARRDELAARLGETGPIASDFARQFNEAFKQQLAGVPALRVERFDQAPRGAQVQLGEGAGLQIYRDVVLTTDGRFLVARATTMHTVGEGAARRSIVRYAAAFSRPVNAPSEEEAVARWTADDSRLIREQAGPLAEELASVVRLAVFSTQPLDIERMPSLEIPSTGVSLLVGTAPNGREGAFWAETRSLGYEVSREGSRVVTVSALGRERNRWTWISMPAYLVQAFR</sequence>
<feature type="chain" id="PRO_5038106522" description="Lipoprotein" evidence="1">
    <location>
        <begin position="23"/>
        <end position="323"/>
    </location>
</feature>
<accession>A0A940MWF2</accession>
<organism evidence="2 3">
    <name type="scientific">Roseomonas indoligenes</name>
    <dbReference type="NCBI Taxonomy" id="2820811"/>
    <lineage>
        <taxon>Bacteria</taxon>
        <taxon>Pseudomonadati</taxon>
        <taxon>Pseudomonadota</taxon>
        <taxon>Alphaproteobacteria</taxon>
        <taxon>Acetobacterales</taxon>
        <taxon>Roseomonadaceae</taxon>
        <taxon>Roseomonas</taxon>
    </lineage>
</organism>
<keyword evidence="1" id="KW-0732">Signal</keyword>
<dbReference type="RefSeq" id="WP_209371653.1">
    <property type="nucleotide sequence ID" value="NZ_JAGIZA010000003.1"/>
</dbReference>
<name>A0A940MWF2_9PROT</name>
<evidence type="ECO:0000313" key="3">
    <source>
        <dbReference type="Proteomes" id="UP000677537"/>
    </source>
</evidence>
<dbReference type="AlphaFoldDB" id="A0A940MWF2"/>
<evidence type="ECO:0008006" key="4">
    <source>
        <dbReference type="Google" id="ProtNLM"/>
    </source>
</evidence>
<gene>
    <name evidence="2" type="ORF">J5Y10_05545</name>
</gene>
<dbReference type="Proteomes" id="UP000677537">
    <property type="component" value="Unassembled WGS sequence"/>
</dbReference>
<evidence type="ECO:0000256" key="1">
    <source>
        <dbReference type="SAM" id="SignalP"/>
    </source>
</evidence>
<proteinExistence type="predicted"/>
<dbReference type="EMBL" id="JAGIZA010000003">
    <property type="protein sequence ID" value="MBP0492240.1"/>
    <property type="molecule type" value="Genomic_DNA"/>
</dbReference>
<comment type="caution">
    <text evidence="2">The sequence shown here is derived from an EMBL/GenBank/DDBJ whole genome shotgun (WGS) entry which is preliminary data.</text>
</comment>
<protein>
    <recommendedName>
        <fullName evidence="4">Lipoprotein</fullName>
    </recommendedName>
</protein>
<feature type="signal peptide" evidence="1">
    <location>
        <begin position="1"/>
        <end position="22"/>
    </location>
</feature>
<evidence type="ECO:0000313" key="2">
    <source>
        <dbReference type="EMBL" id="MBP0492240.1"/>
    </source>
</evidence>
<keyword evidence="3" id="KW-1185">Reference proteome</keyword>